<name>A0A2K3MTB4_TRIPR</name>
<reference evidence="1 2" key="1">
    <citation type="journal article" date="2014" name="Am. J. Bot.">
        <title>Genome assembly and annotation for red clover (Trifolium pratense; Fabaceae).</title>
        <authorList>
            <person name="Istvanek J."/>
            <person name="Jaros M."/>
            <person name="Krenek A."/>
            <person name="Repkova J."/>
        </authorList>
    </citation>
    <scope>NUCLEOTIDE SEQUENCE [LARGE SCALE GENOMIC DNA]</scope>
    <source>
        <strain evidence="2">cv. Tatra</strain>
        <tissue evidence="1">Young leaves</tissue>
    </source>
</reference>
<protein>
    <submittedName>
        <fullName evidence="1">Uncharacterized protein</fullName>
    </submittedName>
</protein>
<evidence type="ECO:0000313" key="2">
    <source>
        <dbReference type="Proteomes" id="UP000236291"/>
    </source>
</evidence>
<reference evidence="1 2" key="2">
    <citation type="journal article" date="2017" name="Front. Plant Sci.">
        <title>Gene Classification and Mining of Molecular Markers Useful in Red Clover (Trifolium pratense) Breeding.</title>
        <authorList>
            <person name="Istvanek J."/>
            <person name="Dluhosova J."/>
            <person name="Dluhos P."/>
            <person name="Patkova L."/>
            <person name="Nedelnik J."/>
            <person name="Repkova J."/>
        </authorList>
    </citation>
    <scope>NUCLEOTIDE SEQUENCE [LARGE SCALE GENOMIC DNA]</scope>
    <source>
        <strain evidence="2">cv. Tatra</strain>
        <tissue evidence="1">Young leaves</tissue>
    </source>
</reference>
<comment type="caution">
    <text evidence="1">The sequence shown here is derived from an EMBL/GenBank/DDBJ whole genome shotgun (WGS) entry which is preliminary data.</text>
</comment>
<dbReference type="AlphaFoldDB" id="A0A2K3MTB4"/>
<gene>
    <name evidence="1" type="ORF">L195_g017114</name>
</gene>
<sequence>MVSRNKFTLLGKLPHEAHAAKRERRDKLVAEVCCAMRMGHGSEDL</sequence>
<dbReference type="EMBL" id="ASHM01011988">
    <property type="protein sequence ID" value="PNX93949.1"/>
    <property type="molecule type" value="Genomic_DNA"/>
</dbReference>
<organism evidence="1 2">
    <name type="scientific">Trifolium pratense</name>
    <name type="common">Red clover</name>
    <dbReference type="NCBI Taxonomy" id="57577"/>
    <lineage>
        <taxon>Eukaryota</taxon>
        <taxon>Viridiplantae</taxon>
        <taxon>Streptophyta</taxon>
        <taxon>Embryophyta</taxon>
        <taxon>Tracheophyta</taxon>
        <taxon>Spermatophyta</taxon>
        <taxon>Magnoliopsida</taxon>
        <taxon>eudicotyledons</taxon>
        <taxon>Gunneridae</taxon>
        <taxon>Pentapetalae</taxon>
        <taxon>rosids</taxon>
        <taxon>fabids</taxon>
        <taxon>Fabales</taxon>
        <taxon>Fabaceae</taxon>
        <taxon>Papilionoideae</taxon>
        <taxon>50 kb inversion clade</taxon>
        <taxon>NPAAA clade</taxon>
        <taxon>Hologalegina</taxon>
        <taxon>IRL clade</taxon>
        <taxon>Trifolieae</taxon>
        <taxon>Trifolium</taxon>
    </lineage>
</organism>
<proteinExistence type="predicted"/>
<accession>A0A2K3MTB4</accession>
<dbReference type="Proteomes" id="UP000236291">
    <property type="component" value="Unassembled WGS sequence"/>
</dbReference>
<evidence type="ECO:0000313" key="1">
    <source>
        <dbReference type="EMBL" id="PNX93949.1"/>
    </source>
</evidence>